<dbReference type="AlphaFoldDB" id="X1SI25"/>
<organism evidence="1">
    <name type="scientific">marine sediment metagenome</name>
    <dbReference type="NCBI Taxonomy" id="412755"/>
    <lineage>
        <taxon>unclassified sequences</taxon>
        <taxon>metagenomes</taxon>
        <taxon>ecological metagenomes</taxon>
    </lineage>
</organism>
<name>X1SI25_9ZZZZ</name>
<proteinExistence type="predicted"/>
<dbReference type="EMBL" id="BARW01020529">
    <property type="protein sequence ID" value="GAI92672.1"/>
    <property type="molecule type" value="Genomic_DNA"/>
</dbReference>
<reference evidence="1" key="1">
    <citation type="journal article" date="2014" name="Front. Microbiol.">
        <title>High frequency of phylogenetically diverse reductive dehalogenase-homologous genes in deep subseafloor sedimentary metagenomes.</title>
        <authorList>
            <person name="Kawai M."/>
            <person name="Futagami T."/>
            <person name="Toyoda A."/>
            <person name="Takaki Y."/>
            <person name="Nishi S."/>
            <person name="Hori S."/>
            <person name="Arai W."/>
            <person name="Tsubouchi T."/>
            <person name="Morono Y."/>
            <person name="Uchiyama I."/>
            <person name="Ito T."/>
            <person name="Fujiyama A."/>
            <person name="Inagaki F."/>
            <person name="Takami H."/>
        </authorList>
    </citation>
    <scope>NUCLEOTIDE SEQUENCE</scope>
    <source>
        <strain evidence="1">Expedition CK06-06</strain>
    </source>
</reference>
<gene>
    <name evidence="1" type="ORF">S12H4_34662</name>
</gene>
<sequence length="41" mass="4414">MDEVSGALPVTQPEQDILCLTQADINIRVSLITNSRNLTSG</sequence>
<protein>
    <submittedName>
        <fullName evidence="1">Uncharacterized protein</fullName>
    </submittedName>
</protein>
<accession>X1SI25</accession>
<evidence type="ECO:0000313" key="1">
    <source>
        <dbReference type="EMBL" id="GAI92672.1"/>
    </source>
</evidence>
<comment type="caution">
    <text evidence="1">The sequence shown here is derived from an EMBL/GenBank/DDBJ whole genome shotgun (WGS) entry which is preliminary data.</text>
</comment>